<feature type="binding site" evidence="5">
    <location>
        <position position="190"/>
    </location>
    <ligand>
        <name>GTP</name>
        <dbReference type="ChEBI" id="CHEBI:37565"/>
    </ligand>
</feature>
<dbReference type="PANTHER" id="PTHR30314">
    <property type="entry name" value="CELL DIVISION PROTEIN FTSZ-RELATED"/>
    <property type="match status" value="1"/>
</dbReference>
<dbReference type="Proteomes" id="UP000700706">
    <property type="component" value="Unassembled WGS sequence"/>
</dbReference>
<keyword evidence="5 7" id="KW-0132">Cell division</keyword>
<dbReference type="GO" id="GO:0032153">
    <property type="term" value="C:cell division site"/>
    <property type="evidence" value="ECO:0007669"/>
    <property type="project" value="UniProtKB-UniRule"/>
</dbReference>
<dbReference type="PROSITE" id="PS01134">
    <property type="entry name" value="FTSZ_1"/>
    <property type="match status" value="1"/>
</dbReference>
<evidence type="ECO:0000259" key="9">
    <source>
        <dbReference type="SMART" id="SM00864"/>
    </source>
</evidence>
<keyword evidence="5 7" id="KW-0131">Cell cycle</keyword>
<feature type="binding site" evidence="5">
    <location>
        <begin position="24"/>
        <end position="28"/>
    </location>
    <ligand>
        <name>GTP</name>
        <dbReference type="ChEBI" id="CHEBI:37565"/>
    </ligand>
</feature>
<feature type="domain" description="Tubulin/FtsZ GTPase" evidence="9">
    <location>
        <begin position="16"/>
        <end position="208"/>
    </location>
</feature>
<dbReference type="SMART" id="SM00864">
    <property type="entry name" value="Tubulin"/>
    <property type="match status" value="1"/>
</dbReference>
<feature type="compositionally biased region" description="Acidic residues" evidence="8">
    <location>
        <begin position="400"/>
        <end position="420"/>
    </location>
</feature>
<reference evidence="11" key="1">
    <citation type="submission" date="2020-06" db="EMBL/GenBank/DDBJ databases">
        <title>Stable isotope informed genome-resolved metagenomics uncovers potential trophic interactions in rhizosphere soil.</title>
        <authorList>
            <person name="Starr E.P."/>
            <person name="Shi S."/>
            <person name="Blazewicz S.J."/>
            <person name="Koch B.J."/>
            <person name="Probst A.J."/>
            <person name="Hungate B.A."/>
            <person name="Pett-Ridge J."/>
            <person name="Firestone M.K."/>
            <person name="Banfield J.F."/>
        </authorList>
    </citation>
    <scope>NUCLEOTIDE SEQUENCE</scope>
    <source>
        <strain evidence="11">YM_69_17</strain>
    </source>
</reference>
<evidence type="ECO:0000256" key="5">
    <source>
        <dbReference type="HAMAP-Rule" id="MF_00909"/>
    </source>
</evidence>
<feature type="region of interest" description="Disordered" evidence="8">
    <location>
        <begin position="326"/>
        <end position="557"/>
    </location>
</feature>
<dbReference type="InterPro" id="IPR020805">
    <property type="entry name" value="Cell_div_FtsZ_CS"/>
</dbReference>
<dbReference type="GO" id="GO:0000917">
    <property type="term" value="P:division septum assembly"/>
    <property type="evidence" value="ECO:0007669"/>
    <property type="project" value="UniProtKB-KW"/>
</dbReference>
<protein>
    <recommendedName>
        <fullName evidence="5 6">Cell division protein FtsZ</fullName>
    </recommendedName>
</protein>
<dbReference type="InterPro" id="IPR045061">
    <property type="entry name" value="FtsZ/CetZ"/>
</dbReference>
<feature type="binding site" evidence="5">
    <location>
        <begin position="111"/>
        <end position="113"/>
    </location>
    <ligand>
        <name>GTP</name>
        <dbReference type="ChEBI" id="CHEBI:37565"/>
    </ligand>
</feature>
<dbReference type="PRINTS" id="PR00423">
    <property type="entry name" value="CELLDVISFTSZ"/>
</dbReference>
<feature type="binding site" evidence="5">
    <location>
        <position position="146"/>
    </location>
    <ligand>
        <name>GTP</name>
        <dbReference type="ChEBI" id="CHEBI:37565"/>
    </ligand>
</feature>
<evidence type="ECO:0000259" key="10">
    <source>
        <dbReference type="SMART" id="SM00865"/>
    </source>
</evidence>
<keyword evidence="3 5" id="KW-0547">Nucleotide-binding</keyword>
<dbReference type="AlphaFoldDB" id="A0A952FJ09"/>
<proteinExistence type="inferred from homology"/>
<feature type="compositionally biased region" description="Low complexity" evidence="8">
    <location>
        <begin position="493"/>
        <end position="514"/>
    </location>
</feature>
<dbReference type="GO" id="GO:0005525">
    <property type="term" value="F:GTP binding"/>
    <property type="evidence" value="ECO:0007669"/>
    <property type="project" value="UniProtKB-UniRule"/>
</dbReference>
<gene>
    <name evidence="5 11" type="primary">ftsZ</name>
    <name evidence="11" type="ORF">JF625_09345</name>
</gene>
<dbReference type="GO" id="GO:0003924">
    <property type="term" value="F:GTPase activity"/>
    <property type="evidence" value="ECO:0007669"/>
    <property type="project" value="UniProtKB-UniRule"/>
</dbReference>
<dbReference type="PANTHER" id="PTHR30314:SF3">
    <property type="entry name" value="MITOCHONDRIAL DIVISION PROTEIN FSZA"/>
    <property type="match status" value="1"/>
</dbReference>
<feature type="compositionally biased region" description="Low complexity" evidence="8">
    <location>
        <begin position="421"/>
        <end position="470"/>
    </location>
</feature>
<dbReference type="Gene3D" id="3.40.50.1440">
    <property type="entry name" value="Tubulin/FtsZ, GTPase domain"/>
    <property type="match status" value="1"/>
</dbReference>
<organism evidence="11 12">
    <name type="scientific">Inquilinus limosus</name>
    <dbReference type="NCBI Taxonomy" id="171674"/>
    <lineage>
        <taxon>Bacteria</taxon>
        <taxon>Pseudomonadati</taxon>
        <taxon>Pseudomonadota</taxon>
        <taxon>Alphaproteobacteria</taxon>
        <taxon>Rhodospirillales</taxon>
        <taxon>Rhodospirillaceae</taxon>
        <taxon>Inquilinus</taxon>
    </lineage>
</organism>
<comment type="similarity">
    <text evidence="1 5 7">Belongs to the FtsZ family.</text>
</comment>
<dbReference type="CDD" id="cd02201">
    <property type="entry name" value="FtsZ_type1"/>
    <property type="match status" value="1"/>
</dbReference>
<feature type="domain" description="Tubulin/FtsZ 2-layer sandwich" evidence="10">
    <location>
        <begin position="210"/>
        <end position="328"/>
    </location>
</feature>
<comment type="subcellular location">
    <subcellularLocation>
        <location evidence="5">Cytoplasm</location>
    </subcellularLocation>
    <text evidence="5">Assembles at midcell at the inner surface of the cytoplasmic membrane.</text>
</comment>
<dbReference type="GO" id="GO:0043093">
    <property type="term" value="P:FtsZ-dependent cytokinesis"/>
    <property type="evidence" value="ECO:0007669"/>
    <property type="project" value="UniProtKB-UniRule"/>
</dbReference>
<dbReference type="Pfam" id="PF12327">
    <property type="entry name" value="FtsZ_C"/>
    <property type="match status" value="1"/>
</dbReference>
<keyword evidence="5 7" id="KW-0717">Septation</keyword>
<name>A0A952FJ09_9PROT</name>
<evidence type="ECO:0000256" key="2">
    <source>
        <dbReference type="ARBA" id="ARBA00022490"/>
    </source>
</evidence>
<evidence type="ECO:0000256" key="6">
    <source>
        <dbReference type="NCBIfam" id="TIGR00065"/>
    </source>
</evidence>
<dbReference type="InterPro" id="IPR018316">
    <property type="entry name" value="Tubulin/FtsZ_2-layer-sand-dom"/>
</dbReference>
<feature type="compositionally biased region" description="Polar residues" evidence="8">
    <location>
        <begin position="326"/>
        <end position="338"/>
    </location>
</feature>
<dbReference type="SUPFAM" id="SSF55307">
    <property type="entry name" value="Tubulin C-terminal domain-like"/>
    <property type="match status" value="1"/>
</dbReference>
<dbReference type="EMBL" id="JAEKLZ010000167">
    <property type="protein sequence ID" value="MBW8725342.1"/>
    <property type="molecule type" value="Genomic_DNA"/>
</dbReference>
<accession>A0A952FJ09</accession>
<dbReference type="InterPro" id="IPR008280">
    <property type="entry name" value="Tub_FtsZ_C"/>
</dbReference>
<dbReference type="InterPro" id="IPR024757">
    <property type="entry name" value="FtsZ_C"/>
</dbReference>
<evidence type="ECO:0000256" key="7">
    <source>
        <dbReference type="RuleBase" id="RU000631"/>
    </source>
</evidence>
<dbReference type="InterPro" id="IPR000158">
    <property type="entry name" value="Cell_div_FtsZ"/>
</dbReference>
<comment type="function">
    <text evidence="5 7">Essential cell division protein that forms a contractile ring structure (Z ring) at the future cell division site. The regulation of the ring assembly controls the timing and the location of cell division. One of the functions of the FtsZ ring is to recruit other cell division proteins to the septum to produce a new cell wall between the dividing cells. Binds GTP and shows GTPase activity.</text>
</comment>
<dbReference type="SUPFAM" id="SSF52490">
    <property type="entry name" value="Tubulin nucleotide-binding domain-like"/>
    <property type="match status" value="1"/>
</dbReference>
<dbReference type="FunFam" id="3.30.1330.20:FF:000011">
    <property type="entry name" value="Cell division protein FtsZ"/>
    <property type="match status" value="1"/>
</dbReference>
<feature type="compositionally biased region" description="Low complexity" evidence="8">
    <location>
        <begin position="345"/>
        <end position="365"/>
    </location>
</feature>
<evidence type="ECO:0000313" key="11">
    <source>
        <dbReference type="EMBL" id="MBW8725342.1"/>
    </source>
</evidence>
<evidence type="ECO:0000256" key="8">
    <source>
        <dbReference type="SAM" id="MobiDB-lite"/>
    </source>
</evidence>
<evidence type="ECO:0000256" key="1">
    <source>
        <dbReference type="ARBA" id="ARBA00009690"/>
    </source>
</evidence>
<dbReference type="GO" id="GO:0005737">
    <property type="term" value="C:cytoplasm"/>
    <property type="evidence" value="ECO:0007669"/>
    <property type="project" value="UniProtKB-SubCell"/>
</dbReference>
<evidence type="ECO:0000256" key="4">
    <source>
        <dbReference type="ARBA" id="ARBA00023134"/>
    </source>
</evidence>
<sequence length="557" mass="58488">MINLSIPQGDISLQPRITVVGVGGAGGNAVNNMIRANLAGVEFVVANTDAQALAGSAAQKRIQLGAGLTQGLGAGSRPDIGRASAEEAMEHIVAHLEGAHMVFITAGMGGGTGTGAAPVIARAAREQGILTVGVVTKPFHFEGAHRMRMAEQGLQELQQYVDTLIIIPNQNLFRIANEKTTFADAFRMADEVLHSGVRGVTDLMVQPGLINLDFADIRTVMAEMGKAMMGTGEAEGERRSISAAEAAISNPLLDDISMKGAKGVLINITGGLDMTLYEVDEATNRIRDEVDPDANIIFGSTFDETMEGKVRVSVVATGIDMAINQAQRPQTYSTTTLPSGDRARPQPAGAPAQQPQPLMPARPAAVTPQRFTMAQPAPKPVAPAAAEPQAPAAAAAPVEAEPEPDYAAEDQAEPAVDEVQEPAVQQAAARAPAAMSAGARPGFMAPRPAPIAAQQPAQQRPVEAAPAAPAEGRKKLGLFRRVTGLLREEEQPQPEAHQQPTLRQEPAPRAAAEPPRAPEAPRPVAQQRLAIDAGRAPLPRSDEDALDIPAFLRRQAN</sequence>
<dbReference type="Pfam" id="PF00091">
    <property type="entry name" value="Tubulin"/>
    <property type="match status" value="1"/>
</dbReference>
<dbReference type="NCBIfam" id="TIGR00065">
    <property type="entry name" value="ftsZ"/>
    <property type="match status" value="1"/>
</dbReference>
<dbReference type="InterPro" id="IPR037103">
    <property type="entry name" value="Tubulin/FtsZ-like_C"/>
</dbReference>
<evidence type="ECO:0000313" key="12">
    <source>
        <dbReference type="Proteomes" id="UP000700706"/>
    </source>
</evidence>
<keyword evidence="2 5" id="KW-0963">Cytoplasm</keyword>
<dbReference type="SMART" id="SM00865">
    <property type="entry name" value="Tubulin_C"/>
    <property type="match status" value="1"/>
</dbReference>
<feature type="binding site" evidence="5">
    <location>
        <position position="142"/>
    </location>
    <ligand>
        <name>GTP</name>
        <dbReference type="ChEBI" id="CHEBI:37565"/>
    </ligand>
</feature>
<feature type="compositionally biased region" description="Low complexity" evidence="8">
    <location>
        <begin position="382"/>
        <end position="399"/>
    </location>
</feature>
<evidence type="ECO:0000256" key="3">
    <source>
        <dbReference type="ARBA" id="ARBA00022741"/>
    </source>
</evidence>
<keyword evidence="4 5" id="KW-0342">GTP-binding</keyword>
<dbReference type="Gene3D" id="3.30.1330.20">
    <property type="entry name" value="Tubulin/FtsZ, C-terminal domain"/>
    <property type="match status" value="1"/>
</dbReference>
<comment type="caution">
    <text evidence="11">The sequence shown here is derived from an EMBL/GenBank/DDBJ whole genome shotgun (WGS) entry which is preliminary data.</text>
</comment>
<dbReference type="HAMAP" id="MF_00909">
    <property type="entry name" value="FtsZ"/>
    <property type="match status" value="1"/>
</dbReference>
<dbReference type="InterPro" id="IPR003008">
    <property type="entry name" value="Tubulin_FtsZ_GTPase"/>
</dbReference>
<dbReference type="FunFam" id="3.40.50.1440:FF:000001">
    <property type="entry name" value="Cell division protein FtsZ"/>
    <property type="match status" value="1"/>
</dbReference>
<dbReference type="InterPro" id="IPR036525">
    <property type="entry name" value="Tubulin/FtsZ_GTPase_sf"/>
</dbReference>
<dbReference type="GO" id="GO:0051258">
    <property type="term" value="P:protein polymerization"/>
    <property type="evidence" value="ECO:0007669"/>
    <property type="project" value="UniProtKB-UniRule"/>
</dbReference>
<dbReference type="PROSITE" id="PS01135">
    <property type="entry name" value="FTSZ_2"/>
    <property type="match status" value="1"/>
</dbReference>
<comment type="subunit">
    <text evidence="5">Homodimer. Polymerizes to form a dynamic ring structure in a strictly GTP-dependent manner. Interacts directly with several other division proteins.</text>
</comment>